<dbReference type="CDD" id="cd02440">
    <property type="entry name" value="AdoMet_MTases"/>
    <property type="match status" value="1"/>
</dbReference>
<gene>
    <name evidence="2" type="ORF">AWB76_03719</name>
</gene>
<evidence type="ECO:0000313" key="2">
    <source>
        <dbReference type="EMBL" id="SAK65858.1"/>
    </source>
</evidence>
<dbReference type="Proteomes" id="UP000054624">
    <property type="component" value="Unassembled WGS sequence"/>
</dbReference>
<keyword evidence="3" id="KW-1185">Reference proteome</keyword>
<dbReference type="RefSeq" id="WP_063936359.1">
    <property type="nucleotide sequence ID" value="NZ_FCOI02000012.1"/>
</dbReference>
<proteinExistence type="predicted"/>
<dbReference type="OrthoDB" id="9791837at2"/>
<evidence type="ECO:0000313" key="3">
    <source>
        <dbReference type="Proteomes" id="UP000054624"/>
    </source>
</evidence>
<dbReference type="InterPro" id="IPR029063">
    <property type="entry name" value="SAM-dependent_MTases_sf"/>
</dbReference>
<protein>
    <submittedName>
        <fullName evidence="2">Biotin biosyntehsis-like protein</fullName>
    </submittedName>
</protein>
<accession>A0A158B6Z9</accession>
<organism evidence="2 3">
    <name type="scientific">Caballeronia temeraria</name>
    <dbReference type="NCBI Taxonomy" id="1777137"/>
    <lineage>
        <taxon>Bacteria</taxon>
        <taxon>Pseudomonadati</taxon>
        <taxon>Pseudomonadota</taxon>
        <taxon>Betaproteobacteria</taxon>
        <taxon>Burkholderiales</taxon>
        <taxon>Burkholderiaceae</taxon>
        <taxon>Caballeronia</taxon>
    </lineage>
</organism>
<dbReference type="AlphaFoldDB" id="A0A158B6Z9"/>
<evidence type="ECO:0000259" key="1">
    <source>
        <dbReference type="Pfam" id="PF13847"/>
    </source>
</evidence>
<name>A0A158B6Z9_9BURK</name>
<dbReference type="InterPro" id="IPR025714">
    <property type="entry name" value="Methyltranfer_dom"/>
</dbReference>
<dbReference type="Pfam" id="PF13847">
    <property type="entry name" value="Methyltransf_31"/>
    <property type="match status" value="1"/>
</dbReference>
<reference evidence="3" key="1">
    <citation type="submission" date="2016-01" db="EMBL/GenBank/DDBJ databases">
        <authorList>
            <person name="Peeters Charlotte."/>
        </authorList>
    </citation>
    <scope>NUCLEOTIDE SEQUENCE [LARGE SCALE GENOMIC DNA]</scope>
</reference>
<dbReference type="PANTHER" id="PTHR43861">
    <property type="entry name" value="TRANS-ACONITATE 2-METHYLTRANSFERASE-RELATED"/>
    <property type="match status" value="1"/>
</dbReference>
<feature type="domain" description="Methyltransferase" evidence="1">
    <location>
        <begin position="45"/>
        <end position="152"/>
    </location>
</feature>
<sequence length="276" mass="29523">MNPSPTSAGGYVLGHSDPEVQRLENQARFVADLTEDILRRAGLAPGMRVLDLGCGAGDVSFLAASLVGPNGSVLGIDQAPGIIEKARERARHAGLDNVRFQVASVADFDLAESVDAIVGRLILLHLPDPAATLRRLAAQAGADTLFVFHEMDMSTARSMPESPLCTQGLHLILETFARAGVETDMGSKLYSTFRRAGLPGPRMLLSARFEGGPDSFAYQYLAEVLRTLLPLAERFGIVKADAVGIDTFAERLRAEIVALDGVMQPPAFIGAWARVI</sequence>
<dbReference type="EMBL" id="FCOI02000012">
    <property type="protein sequence ID" value="SAK65858.1"/>
    <property type="molecule type" value="Genomic_DNA"/>
</dbReference>
<dbReference type="SUPFAM" id="SSF53335">
    <property type="entry name" value="S-adenosyl-L-methionine-dependent methyltransferases"/>
    <property type="match status" value="1"/>
</dbReference>
<dbReference type="STRING" id="1777137.AWB76_03719"/>
<dbReference type="Gene3D" id="3.40.50.150">
    <property type="entry name" value="Vaccinia Virus protein VP39"/>
    <property type="match status" value="1"/>
</dbReference>